<sequence>MQAIRKNIIKDKNLLYFDYTASGQAYKPIEKQIQAILKTYANTHSEVASSAIQTSKYYAKARSDLKTALEIDESFYVFPCGSGATGAIKKFQELIGIYIPPCTLKRFTCKPEKLPLVFVGPYEHHSNELSFREGLCDVIRVPLDQDEKIDMDFLKRNLEANKEREIIASFSVASNVTGIVSDYKSIYQLIKQYNGILCLDAAAASPYINVDCHYYDALFLSPHKLLGGVGACGILVMKKELCTETTPTFAGGGTVGYVSRTSQTYLSDLELIEDAGTPAILQFIRASLAYNLRNEIGLEKIHEKEEELKFYFGSRLRVIEGVKLYCKYSQDKLPIFSLNFEGINPYDISQYLSDEFGIQTRAGCSCAGPYGHDLLHLVDGQSFDEKPGWLRISIHYTHTKKEIDQLLYAIEKAVKALRKKDTFSKV</sequence>
<evidence type="ECO:0000313" key="3">
    <source>
        <dbReference type="EMBL" id="ARU47933.1"/>
    </source>
</evidence>
<keyword evidence="4" id="KW-1185">Reference proteome</keyword>
<feature type="domain" description="Aminotransferase class V" evidence="2">
    <location>
        <begin position="16"/>
        <end position="406"/>
    </location>
</feature>
<dbReference type="Proteomes" id="UP000196005">
    <property type="component" value="Chromosome"/>
</dbReference>
<organism evidence="3 4">
    <name type="scientific">Sulfurospirillum diekertiae</name>
    <dbReference type="NCBI Taxonomy" id="1854492"/>
    <lineage>
        <taxon>Bacteria</taxon>
        <taxon>Pseudomonadati</taxon>
        <taxon>Campylobacterota</taxon>
        <taxon>Epsilonproteobacteria</taxon>
        <taxon>Campylobacterales</taxon>
        <taxon>Sulfurospirillaceae</taxon>
        <taxon>Sulfurospirillum</taxon>
    </lineage>
</organism>
<dbReference type="Gene3D" id="3.90.1150.10">
    <property type="entry name" value="Aspartate Aminotransferase, domain 1"/>
    <property type="match status" value="1"/>
</dbReference>
<dbReference type="EMBL" id="CP021416">
    <property type="protein sequence ID" value="ARU47933.1"/>
    <property type="molecule type" value="Genomic_DNA"/>
</dbReference>
<dbReference type="PANTHER" id="PTHR43586:SF8">
    <property type="entry name" value="CYSTEINE DESULFURASE 1, CHLOROPLASTIC"/>
    <property type="match status" value="1"/>
</dbReference>
<dbReference type="InterPro" id="IPR000192">
    <property type="entry name" value="Aminotrans_V_dom"/>
</dbReference>
<dbReference type="OrthoDB" id="9804366at2"/>
<dbReference type="InterPro" id="IPR015421">
    <property type="entry name" value="PyrdxlP-dep_Trfase_major"/>
</dbReference>
<dbReference type="InterPro" id="IPR015424">
    <property type="entry name" value="PyrdxlP-dep_Trfase"/>
</dbReference>
<accession>A0A1Y0HL25</accession>
<evidence type="ECO:0000256" key="1">
    <source>
        <dbReference type="ARBA" id="ARBA00022898"/>
    </source>
</evidence>
<dbReference type="Gene3D" id="3.40.640.10">
    <property type="entry name" value="Type I PLP-dependent aspartate aminotransferase-like (Major domain)"/>
    <property type="match status" value="1"/>
</dbReference>
<evidence type="ECO:0000313" key="4">
    <source>
        <dbReference type="Proteomes" id="UP000196005"/>
    </source>
</evidence>
<dbReference type="AlphaFoldDB" id="A0A1Y0HL25"/>
<dbReference type="GO" id="GO:0031071">
    <property type="term" value="F:cysteine desulfurase activity"/>
    <property type="evidence" value="ECO:0007669"/>
    <property type="project" value="UniProtKB-EC"/>
</dbReference>
<proteinExistence type="predicted"/>
<reference evidence="4" key="1">
    <citation type="submission" date="2017-05" db="EMBL/GenBank/DDBJ databases">
        <title>Dechlorination kinetics govern the competition between two new strains of the genus Sulfurospirillum.</title>
        <authorList>
            <person name="Buttet G.F."/>
            <person name="Murray A.M."/>
            <person name="Goris T."/>
            <person name="Burion M."/>
            <person name="Lin B."/>
            <person name="Rolle M."/>
            <person name="Maillard J."/>
        </authorList>
    </citation>
    <scope>NUCLEOTIDE SEQUENCE [LARGE SCALE GENOMIC DNA]</scope>
    <source>
        <strain evidence="4">SL2-1</strain>
    </source>
</reference>
<name>A0A1Y0HL25_9BACT</name>
<dbReference type="KEGG" id="suls:Sdiek1_0765"/>
<protein>
    <submittedName>
        <fullName evidence="3">Cysteine desulfurase</fullName>
        <ecNumber evidence="3">2.8.1.7</ecNumber>
    </submittedName>
</protein>
<dbReference type="RefSeq" id="WP_087439815.1">
    <property type="nucleotide sequence ID" value="NZ_CP021416.1"/>
</dbReference>
<dbReference type="InterPro" id="IPR015422">
    <property type="entry name" value="PyrdxlP-dep_Trfase_small"/>
</dbReference>
<keyword evidence="3" id="KW-0808">Transferase</keyword>
<dbReference type="Pfam" id="PF00266">
    <property type="entry name" value="Aminotran_5"/>
    <property type="match status" value="1"/>
</dbReference>
<keyword evidence="1" id="KW-0663">Pyridoxal phosphate</keyword>
<dbReference type="PANTHER" id="PTHR43586">
    <property type="entry name" value="CYSTEINE DESULFURASE"/>
    <property type="match status" value="1"/>
</dbReference>
<dbReference type="EC" id="2.8.1.7" evidence="3"/>
<dbReference type="SUPFAM" id="SSF53383">
    <property type="entry name" value="PLP-dependent transferases"/>
    <property type="match status" value="1"/>
</dbReference>
<evidence type="ECO:0000259" key="2">
    <source>
        <dbReference type="Pfam" id="PF00266"/>
    </source>
</evidence>
<gene>
    <name evidence="3" type="ORF">Sdiek1_0765</name>
</gene>